<dbReference type="GO" id="GO:0005975">
    <property type="term" value="P:carbohydrate metabolic process"/>
    <property type="evidence" value="ECO:0007669"/>
    <property type="project" value="InterPro"/>
</dbReference>
<feature type="region of interest" description="Disordered" evidence="10">
    <location>
        <begin position="504"/>
        <end position="543"/>
    </location>
</feature>
<feature type="binding site" evidence="9">
    <location>
        <position position="40"/>
    </location>
    <ligand>
        <name>ATP</name>
        <dbReference type="ChEBI" id="CHEBI:30616"/>
    </ligand>
</feature>
<keyword evidence="2" id="KW-0723">Serine/threonine-protein kinase</keyword>
<dbReference type="GO" id="GO:0004553">
    <property type="term" value="F:hydrolase activity, hydrolyzing O-glycosyl compounds"/>
    <property type="evidence" value="ECO:0007669"/>
    <property type="project" value="InterPro"/>
</dbReference>
<dbReference type="InterPro" id="IPR001919">
    <property type="entry name" value="CBD2"/>
</dbReference>
<dbReference type="InterPro" id="IPR017441">
    <property type="entry name" value="Protein_kinase_ATP_BS"/>
</dbReference>
<evidence type="ECO:0000313" key="14">
    <source>
        <dbReference type="Proteomes" id="UP000619260"/>
    </source>
</evidence>
<dbReference type="EC" id="2.7.11.1" evidence="1"/>
<evidence type="ECO:0000313" key="13">
    <source>
        <dbReference type="EMBL" id="GIJ44600.1"/>
    </source>
</evidence>
<dbReference type="PROSITE" id="PS00108">
    <property type="entry name" value="PROTEIN_KINASE_ST"/>
    <property type="match status" value="1"/>
</dbReference>
<dbReference type="PROSITE" id="PS00107">
    <property type="entry name" value="PROTEIN_KINASE_ATP"/>
    <property type="match status" value="1"/>
</dbReference>
<dbReference type="FunFam" id="3.30.200.20:FF:000035">
    <property type="entry name" value="Serine/threonine protein kinase Stk1"/>
    <property type="match status" value="1"/>
</dbReference>
<dbReference type="Gene3D" id="1.10.510.10">
    <property type="entry name" value="Transferase(Phosphotransferase) domain 1"/>
    <property type="match status" value="1"/>
</dbReference>
<evidence type="ECO:0000256" key="6">
    <source>
        <dbReference type="ARBA" id="ARBA00022840"/>
    </source>
</evidence>
<gene>
    <name evidence="13" type="ORF">Val02_14860</name>
</gene>
<dbReference type="Pfam" id="PF00069">
    <property type="entry name" value="Pkinase"/>
    <property type="match status" value="1"/>
</dbReference>
<dbReference type="RefSeq" id="WP_239152517.1">
    <property type="nucleotide sequence ID" value="NZ_BOPF01000004.1"/>
</dbReference>
<feature type="domain" description="CBM2" evidence="12">
    <location>
        <begin position="393"/>
        <end position="499"/>
    </location>
</feature>
<comment type="catalytic activity">
    <reaction evidence="8">
        <text>L-seryl-[protein] + ATP = O-phospho-L-seryl-[protein] + ADP + H(+)</text>
        <dbReference type="Rhea" id="RHEA:17989"/>
        <dbReference type="Rhea" id="RHEA-COMP:9863"/>
        <dbReference type="Rhea" id="RHEA-COMP:11604"/>
        <dbReference type="ChEBI" id="CHEBI:15378"/>
        <dbReference type="ChEBI" id="CHEBI:29999"/>
        <dbReference type="ChEBI" id="CHEBI:30616"/>
        <dbReference type="ChEBI" id="CHEBI:83421"/>
        <dbReference type="ChEBI" id="CHEBI:456216"/>
        <dbReference type="EC" id="2.7.11.1"/>
    </reaction>
</comment>
<dbReference type="Proteomes" id="UP000619260">
    <property type="component" value="Unassembled WGS sequence"/>
</dbReference>
<dbReference type="InterPro" id="IPR000719">
    <property type="entry name" value="Prot_kinase_dom"/>
</dbReference>
<sequence length="543" mass="56313">MDEPRYLAGRYRLVERLGQGGMSVVWRAYDEVLGRLVAVKTLDPVKAATDPASRERIRAEARVAARLSHPFITNVYDYGECTAGGGEPTPFVVMELVEGEPLDERLDRERLSPAFAVEVCGQVAAALGAVHARGLVHRDVKPANVMLTPDGAKVVDFGISAVAGDSPDTVDRVMGTPAYLAPERLDGGPADAASDMYALGLLLYKTLTGRLPWDADTTTQMLVAHCYLPPAPLPRVPGLPPEVVDLVHRCLAKEPADRPNAVEAARVLGAGIAARLPVVDPVAAAPVGARAKEAAARATQAVVRGSRALATVAINRTDATGPSDNRPAAGRTARSRLVRPGLALAALCAATITVVSWTGSDGATPPANAGTGGSAAGPAAASGPVPGGNDGRVAMPDRGCQVQYATRSDTAGQFVVELTLRNTGTEAVAEWELEFAYPGDQQVRQLTGAEYHQEGSDVRLRGGELPAGGTATVTLTGTYAAANPLPTAFTLGDKVCGSRLVGVANSPTQGAQRPAQQQPGQQQPAGGPPAPKKNGKDPKPPRP</sequence>
<evidence type="ECO:0000256" key="7">
    <source>
        <dbReference type="ARBA" id="ARBA00047899"/>
    </source>
</evidence>
<evidence type="ECO:0000256" key="5">
    <source>
        <dbReference type="ARBA" id="ARBA00022777"/>
    </source>
</evidence>
<dbReference type="AlphaFoldDB" id="A0A8J3YIF9"/>
<feature type="domain" description="Protein kinase" evidence="11">
    <location>
        <begin position="11"/>
        <end position="279"/>
    </location>
</feature>
<keyword evidence="6 9" id="KW-0067">ATP-binding</keyword>
<feature type="region of interest" description="Disordered" evidence="10">
    <location>
        <begin position="359"/>
        <end position="392"/>
    </location>
</feature>
<proteinExistence type="predicted"/>
<evidence type="ECO:0000259" key="12">
    <source>
        <dbReference type="PROSITE" id="PS51173"/>
    </source>
</evidence>
<keyword evidence="4 9" id="KW-0547">Nucleotide-binding</keyword>
<evidence type="ECO:0000256" key="2">
    <source>
        <dbReference type="ARBA" id="ARBA00022527"/>
    </source>
</evidence>
<comment type="caution">
    <text evidence="13">The sequence shown here is derived from an EMBL/GenBank/DDBJ whole genome shotgun (WGS) entry which is preliminary data.</text>
</comment>
<name>A0A8J3YIF9_9ACTN</name>
<dbReference type="PROSITE" id="PS51173">
    <property type="entry name" value="CBM2"/>
    <property type="match status" value="1"/>
</dbReference>
<organism evidence="13 14">
    <name type="scientific">Virgisporangium aliadipatigenens</name>
    <dbReference type="NCBI Taxonomy" id="741659"/>
    <lineage>
        <taxon>Bacteria</taxon>
        <taxon>Bacillati</taxon>
        <taxon>Actinomycetota</taxon>
        <taxon>Actinomycetes</taxon>
        <taxon>Micromonosporales</taxon>
        <taxon>Micromonosporaceae</taxon>
        <taxon>Virgisporangium</taxon>
    </lineage>
</organism>
<dbReference type="InterPro" id="IPR008965">
    <property type="entry name" value="CBM2/CBM3_carb-bd_dom_sf"/>
</dbReference>
<dbReference type="PANTHER" id="PTHR43289">
    <property type="entry name" value="MITOGEN-ACTIVATED PROTEIN KINASE KINASE KINASE 20-RELATED"/>
    <property type="match status" value="1"/>
</dbReference>
<dbReference type="GO" id="GO:0004674">
    <property type="term" value="F:protein serine/threonine kinase activity"/>
    <property type="evidence" value="ECO:0007669"/>
    <property type="project" value="UniProtKB-KW"/>
</dbReference>
<dbReference type="SUPFAM" id="SSF56112">
    <property type="entry name" value="Protein kinase-like (PK-like)"/>
    <property type="match status" value="1"/>
</dbReference>
<evidence type="ECO:0000256" key="8">
    <source>
        <dbReference type="ARBA" id="ARBA00048679"/>
    </source>
</evidence>
<accession>A0A8J3YIF9</accession>
<dbReference type="PROSITE" id="PS50011">
    <property type="entry name" value="PROTEIN_KINASE_DOM"/>
    <property type="match status" value="1"/>
</dbReference>
<dbReference type="Pfam" id="PF00553">
    <property type="entry name" value="CBM_2"/>
    <property type="match status" value="1"/>
</dbReference>
<dbReference type="SUPFAM" id="SSF49384">
    <property type="entry name" value="Carbohydrate-binding domain"/>
    <property type="match status" value="1"/>
</dbReference>
<dbReference type="InterPro" id="IPR012291">
    <property type="entry name" value="CBM2_carb-bd_dom_sf"/>
</dbReference>
<feature type="compositionally biased region" description="Low complexity" evidence="10">
    <location>
        <begin position="509"/>
        <end position="525"/>
    </location>
</feature>
<protein>
    <recommendedName>
        <fullName evidence="1">non-specific serine/threonine protein kinase</fullName>
        <ecNumber evidence="1">2.7.11.1</ecNumber>
    </recommendedName>
</protein>
<feature type="compositionally biased region" description="Basic and acidic residues" evidence="10">
    <location>
        <begin position="534"/>
        <end position="543"/>
    </location>
</feature>
<dbReference type="GO" id="GO:0030247">
    <property type="term" value="F:polysaccharide binding"/>
    <property type="evidence" value="ECO:0007669"/>
    <property type="project" value="UniProtKB-UniRule"/>
</dbReference>
<keyword evidence="5" id="KW-0418">Kinase</keyword>
<dbReference type="EMBL" id="BOPF01000004">
    <property type="protein sequence ID" value="GIJ44600.1"/>
    <property type="molecule type" value="Genomic_DNA"/>
</dbReference>
<dbReference type="Gene3D" id="3.30.200.20">
    <property type="entry name" value="Phosphorylase Kinase, domain 1"/>
    <property type="match status" value="1"/>
</dbReference>
<dbReference type="GO" id="GO:0005524">
    <property type="term" value="F:ATP binding"/>
    <property type="evidence" value="ECO:0007669"/>
    <property type="project" value="UniProtKB-UniRule"/>
</dbReference>
<evidence type="ECO:0000256" key="9">
    <source>
        <dbReference type="PROSITE-ProRule" id="PRU10141"/>
    </source>
</evidence>
<dbReference type="SMART" id="SM00637">
    <property type="entry name" value="CBD_II"/>
    <property type="match status" value="1"/>
</dbReference>
<dbReference type="InterPro" id="IPR011009">
    <property type="entry name" value="Kinase-like_dom_sf"/>
</dbReference>
<dbReference type="PANTHER" id="PTHR43289:SF6">
    <property type="entry name" value="SERINE_THREONINE-PROTEIN KINASE NEKL-3"/>
    <property type="match status" value="1"/>
</dbReference>
<evidence type="ECO:0000256" key="10">
    <source>
        <dbReference type="SAM" id="MobiDB-lite"/>
    </source>
</evidence>
<keyword evidence="3" id="KW-0808">Transferase</keyword>
<evidence type="ECO:0000256" key="3">
    <source>
        <dbReference type="ARBA" id="ARBA00022679"/>
    </source>
</evidence>
<dbReference type="InterPro" id="IPR008271">
    <property type="entry name" value="Ser/Thr_kinase_AS"/>
</dbReference>
<comment type="catalytic activity">
    <reaction evidence="7">
        <text>L-threonyl-[protein] + ATP = O-phospho-L-threonyl-[protein] + ADP + H(+)</text>
        <dbReference type="Rhea" id="RHEA:46608"/>
        <dbReference type="Rhea" id="RHEA-COMP:11060"/>
        <dbReference type="Rhea" id="RHEA-COMP:11605"/>
        <dbReference type="ChEBI" id="CHEBI:15378"/>
        <dbReference type="ChEBI" id="CHEBI:30013"/>
        <dbReference type="ChEBI" id="CHEBI:30616"/>
        <dbReference type="ChEBI" id="CHEBI:61977"/>
        <dbReference type="ChEBI" id="CHEBI:456216"/>
        <dbReference type="EC" id="2.7.11.1"/>
    </reaction>
</comment>
<dbReference type="SMART" id="SM00220">
    <property type="entry name" value="S_TKc"/>
    <property type="match status" value="1"/>
</dbReference>
<dbReference type="CDD" id="cd14014">
    <property type="entry name" value="STKc_PknB_like"/>
    <property type="match status" value="1"/>
</dbReference>
<keyword evidence="14" id="KW-1185">Reference proteome</keyword>
<evidence type="ECO:0000256" key="4">
    <source>
        <dbReference type="ARBA" id="ARBA00022741"/>
    </source>
</evidence>
<reference evidence="13" key="1">
    <citation type="submission" date="2021-01" db="EMBL/GenBank/DDBJ databases">
        <title>Whole genome shotgun sequence of Virgisporangium aliadipatigenens NBRC 105644.</title>
        <authorList>
            <person name="Komaki H."/>
            <person name="Tamura T."/>
        </authorList>
    </citation>
    <scope>NUCLEOTIDE SEQUENCE</scope>
    <source>
        <strain evidence="13">NBRC 105644</strain>
    </source>
</reference>
<evidence type="ECO:0000259" key="11">
    <source>
        <dbReference type="PROSITE" id="PS50011"/>
    </source>
</evidence>
<evidence type="ECO:0000256" key="1">
    <source>
        <dbReference type="ARBA" id="ARBA00012513"/>
    </source>
</evidence>
<dbReference type="Gene3D" id="2.60.40.290">
    <property type="match status" value="1"/>
</dbReference>